<comment type="caution">
    <text evidence="2">The sequence shown here is derived from an EMBL/GenBank/DDBJ whole genome shotgun (WGS) entry which is preliminary data.</text>
</comment>
<proteinExistence type="predicted"/>
<evidence type="ECO:0000256" key="1">
    <source>
        <dbReference type="SAM" id="MobiDB-lite"/>
    </source>
</evidence>
<accession>A0A6N6MY16</accession>
<keyword evidence="3" id="KW-1185">Reference proteome</keyword>
<evidence type="ECO:0000313" key="3">
    <source>
        <dbReference type="Proteomes" id="UP000441523"/>
    </source>
</evidence>
<dbReference type="EMBL" id="VZZJ01000001">
    <property type="protein sequence ID" value="KAB1075976.1"/>
    <property type="molecule type" value="Genomic_DNA"/>
</dbReference>
<name>A0A6N6MY16_9HYPH</name>
<protein>
    <submittedName>
        <fullName evidence="2">Uncharacterized protein</fullName>
    </submittedName>
</protein>
<dbReference type="Proteomes" id="UP000441523">
    <property type="component" value="Unassembled WGS sequence"/>
</dbReference>
<dbReference type="RefSeq" id="WP_150960757.1">
    <property type="nucleotide sequence ID" value="NZ_VZZJ01000001.1"/>
</dbReference>
<sequence>MALCLARARGASSDAGPSSAGRCSVEECALSPDAFDKPLTAPVDPRRPDLGNRRIASVAEGLAAIYGYGLIEVRDGSRSALWDQAADALCRASLDPAPERIEAARTALDRLLKAVAPMTKRRRHALAPDDLAVWYLMGSTA</sequence>
<organism evidence="2 3">
    <name type="scientific">Methylobacterium planeticum</name>
    <dbReference type="NCBI Taxonomy" id="2615211"/>
    <lineage>
        <taxon>Bacteria</taxon>
        <taxon>Pseudomonadati</taxon>
        <taxon>Pseudomonadota</taxon>
        <taxon>Alphaproteobacteria</taxon>
        <taxon>Hyphomicrobiales</taxon>
        <taxon>Methylobacteriaceae</taxon>
        <taxon>Methylobacterium</taxon>
    </lineage>
</organism>
<dbReference type="AlphaFoldDB" id="A0A6N6MY16"/>
<feature type="region of interest" description="Disordered" evidence="1">
    <location>
        <begin position="1"/>
        <end position="22"/>
    </location>
</feature>
<gene>
    <name evidence="2" type="ORF">F6X51_00030</name>
</gene>
<reference evidence="2 3" key="1">
    <citation type="submission" date="2019-09" db="EMBL/GenBank/DDBJ databases">
        <title>YIM 132548 draft genome.</title>
        <authorList>
            <person name="Jiang L."/>
        </authorList>
    </citation>
    <scope>NUCLEOTIDE SEQUENCE [LARGE SCALE GENOMIC DNA]</scope>
    <source>
        <strain evidence="2 3">YIM 132548</strain>
    </source>
</reference>
<evidence type="ECO:0000313" key="2">
    <source>
        <dbReference type="EMBL" id="KAB1075976.1"/>
    </source>
</evidence>